<feature type="compositionally biased region" description="Basic and acidic residues" evidence="1">
    <location>
        <begin position="128"/>
        <end position="146"/>
    </location>
</feature>
<feature type="compositionally biased region" description="Basic residues" evidence="1">
    <location>
        <begin position="147"/>
        <end position="158"/>
    </location>
</feature>
<evidence type="ECO:0000313" key="2">
    <source>
        <dbReference type="EMBL" id="VFK55499.1"/>
    </source>
</evidence>
<proteinExistence type="predicted"/>
<reference evidence="2" key="1">
    <citation type="submission" date="2019-02" db="EMBL/GenBank/DDBJ databases">
        <authorList>
            <person name="Gruber-Vodicka R. H."/>
            <person name="Seah K. B. B."/>
        </authorList>
    </citation>
    <scope>NUCLEOTIDE SEQUENCE</scope>
    <source>
        <strain evidence="2">BECK_BZ126</strain>
    </source>
</reference>
<dbReference type="AlphaFoldDB" id="A0A450ZNS1"/>
<feature type="region of interest" description="Disordered" evidence="1">
    <location>
        <begin position="85"/>
        <end position="158"/>
    </location>
</feature>
<accession>A0A450ZNS1</accession>
<protein>
    <submittedName>
        <fullName evidence="2">Uncharacterized protein</fullName>
    </submittedName>
</protein>
<sequence length="158" mass="17036">MTLAWPSDASRPARADSSVGKELLTGLCHGAACEVTTLPTFRHIFRHRLEPIGGCRPGGWWAIGCLFRMRLLGYRKAAAWGISFRPGQLSPMPSSSGAGPKNPGSWKPETTSRRVSGNPSATGVSGDAGEKADVNQRHPSNDDTLLHRYRSRSRVALA</sequence>
<dbReference type="EMBL" id="CAADFW010000007">
    <property type="protein sequence ID" value="VFK55499.1"/>
    <property type="molecule type" value="Genomic_DNA"/>
</dbReference>
<feature type="compositionally biased region" description="Polar residues" evidence="1">
    <location>
        <begin position="113"/>
        <end position="123"/>
    </location>
</feature>
<organism evidence="2">
    <name type="scientific">Candidatus Kentrum sp. TC</name>
    <dbReference type="NCBI Taxonomy" id="2126339"/>
    <lineage>
        <taxon>Bacteria</taxon>
        <taxon>Pseudomonadati</taxon>
        <taxon>Pseudomonadota</taxon>
        <taxon>Gammaproteobacteria</taxon>
        <taxon>Candidatus Kentrum</taxon>
    </lineage>
</organism>
<evidence type="ECO:0000256" key="1">
    <source>
        <dbReference type="SAM" id="MobiDB-lite"/>
    </source>
</evidence>
<gene>
    <name evidence="2" type="ORF">BECKTC1821F_GA0114240_10077</name>
</gene>
<name>A0A450ZNS1_9GAMM</name>